<evidence type="ECO:0000313" key="7">
    <source>
        <dbReference type="Proteomes" id="UP000192920"/>
    </source>
</evidence>
<dbReference type="SUPFAM" id="SSF53448">
    <property type="entry name" value="Nucleotide-diphospho-sugar transferases"/>
    <property type="match status" value="1"/>
</dbReference>
<feature type="transmembrane region" description="Helical" evidence="4">
    <location>
        <begin position="400"/>
        <end position="421"/>
    </location>
</feature>
<dbReference type="Proteomes" id="UP000192920">
    <property type="component" value="Unassembled WGS sequence"/>
</dbReference>
<feature type="transmembrane region" description="Helical" evidence="4">
    <location>
        <begin position="326"/>
        <end position="351"/>
    </location>
</feature>
<dbReference type="STRING" id="1123014.SAMN02745746_04019"/>
<sequence>MYLSVRSKFALATSGAVVWTALSAWLAQPWFAELSTHLGRYLAWFLIGGIAILPGFMNAFLLLSLALDKRPRRQPLESYPPLSILIAAYNEAASIEETLVSIERQNYPGELQVIVINDGSQDDTAAIVRRCLPRYPWLQLLHLEKNGGKANALNLGLAQARHELVLTVDADSYLYRNALCAIVERYRQDPPNTRAVAGTVLVRNSRENWVTRCQEWDYFHGIAAIKRVQSLYQGTLVAQGAFSLYDRATLIQVGGWPENVGEDIVLTWAILKAGHRVGHSEDACLFTNAPTTARQFLRQRKRWSRGMVEAFKQHPSLLLKPQLPTFFIYWNLLFPWLDLAFTIGFIPGLVLALFGHYWIVGPMTLALLPVAMLMNFIMFSVERKMFDLHGLKVRRNARGFLIYTLCYSLLLQPACLLGYLAELFNARKHWGTKDMAPVKVQPEGK</sequence>
<evidence type="ECO:0000259" key="5">
    <source>
        <dbReference type="Pfam" id="PF00535"/>
    </source>
</evidence>
<keyword evidence="3 6" id="KW-0808">Transferase</keyword>
<evidence type="ECO:0000256" key="3">
    <source>
        <dbReference type="ARBA" id="ARBA00022679"/>
    </source>
</evidence>
<dbReference type="CDD" id="cd06423">
    <property type="entry name" value="CESA_like"/>
    <property type="match status" value="1"/>
</dbReference>
<feature type="domain" description="Glycosyltransferase 2-like" evidence="5">
    <location>
        <begin position="83"/>
        <end position="251"/>
    </location>
</feature>
<keyword evidence="2" id="KW-0328">Glycosyltransferase</keyword>
<gene>
    <name evidence="6" type="ORF">SAMN02745746_04019</name>
</gene>
<accession>A0A1Y6CCR1</accession>
<organism evidence="6 7">
    <name type="scientific">Pseudogulbenkiania subflava DSM 22618</name>
    <dbReference type="NCBI Taxonomy" id="1123014"/>
    <lineage>
        <taxon>Bacteria</taxon>
        <taxon>Pseudomonadati</taxon>
        <taxon>Pseudomonadota</taxon>
        <taxon>Betaproteobacteria</taxon>
        <taxon>Neisseriales</taxon>
        <taxon>Chromobacteriaceae</taxon>
        <taxon>Pseudogulbenkiania</taxon>
    </lineage>
</organism>
<keyword evidence="7" id="KW-1185">Reference proteome</keyword>
<dbReference type="RefSeq" id="WP_085277960.1">
    <property type="nucleotide sequence ID" value="NZ_FXAG01000037.1"/>
</dbReference>
<proteinExistence type="inferred from homology"/>
<dbReference type="GO" id="GO:0016757">
    <property type="term" value="F:glycosyltransferase activity"/>
    <property type="evidence" value="ECO:0007669"/>
    <property type="project" value="UniProtKB-KW"/>
</dbReference>
<dbReference type="PANTHER" id="PTHR43630:SF1">
    <property type="entry name" value="POLY-BETA-1,6-N-ACETYL-D-GLUCOSAMINE SYNTHASE"/>
    <property type="match status" value="1"/>
</dbReference>
<dbReference type="Pfam" id="PF00535">
    <property type="entry name" value="Glycos_transf_2"/>
    <property type="match status" value="1"/>
</dbReference>
<dbReference type="AlphaFoldDB" id="A0A1Y6CCR1"/>
<evidence type="ECO:0000313" key="6">
    <source>
        <dbReference type="EMBL" id="SMF56794.1"/>
    </source>
</evidence>
<protein>
    <submittedName>
        <fullName evidence="6">Biofilm PGA synthesis N-glycosyltransferase PgaC</fullName>
    </submittedName>
</protein>
<evidence type="ECO:0000256" key="1">
    <source>
        <dbReference type="ARBA" id="ARBA00006739"/>
    </source>
</evidence>
<dbReference type="Gene3D" id="3.90.550.10">
    <property type="entry name" value="Spore Coat Polysaccharide Biosynthesis Protein SpsA, Chain A"/>
    <property type="match status" value="1"/>
</dbReference>
<comment type="similarity">
    <text evidence="1">Belongs to the glycosyltransferase 2 family.</text>
</comment>
<dbReference type="EMBL" id="FXAG01000037">
    <property type="protein sequence ID" value="SMF56794.1"/>
    <property type="molecule type" value="Genomic_DNA"/>
</dbReference>
<keyword evidence="4" id="KW-0812">Transmembrane</keyword>
<evidence type="ECO:0000256" key="2">
    <source>
        <dbReference type="ARBA" id="ARBA00022676"/>
    </source>
</evidence>
<dbReference type="InterPro" id="IPR001173">
    <property type="entry name" value="Glyco_trans_2-like"/>
</dbReference>
<evidence type="ECO:0000256" key="4">
    <source>
        <dbReference type="SAM" id="Phobius"/>
    </source>
</evidence>
<keyword evidence="4" id="KW-1133">Transmembrane helix</keyword>
<keyword evidence="4" id="KW-0472">Membrane</keyword>
<feature type="transmembrane region" description="Helical" evidence="4">
    <location>
        <begin position="357"/>
        <end position="379"/>
    </location>
</feature>
<reference evidence="7" key="1">
    <citation type="submission" date="2017-04" db="EMBL/GenBank/DDBJ databases">
        <authorList>
            <person name="Varghese N."/>
            <person name="Submissions S."/>
        </authorList>
    </citation>
    <scope>NUCLEOTIDE SEQUENCE [LARGE SCALE GENOMIC DNA]</scope>
    <source>
        <strain evidence="7">DSM 22618</strain>
    </source>
</reference>
<dbReference type="PANTHER" id="PTHR43630">
    <property type="entry name" value="POLY-BETA-1,6-N-ACETYL-D-GLUCOSAMINE SYNTHASE"/>
    <property type="match status" value="1"/>
</dbReference>
<dbReference type="InterPro" id="IPR029044">
    <property type="entry name" value="Nucleotide-diphossugar_trans"/>
</dbReference>
<name>A0A1Y6CCR1_9NEIS</name>
<feature type="transmembrane region" description="Helical" evidence="4">
    <location>
        <begin position="42"/>
        <end position="67"/>
    </location>
</feature>